<dbReference type="EMBL" id="JBHSPH010000002">
    <property type="protein sequence ID" value="MFC5862833.1"/>
    <property type="molecule type" value="Genomic_DNA"/>
</dbReference>
<accession>A0ABW1EFE8</accession>
<keyword evidence="1" id="KW-0560">Oxidoreductase</keyword>
<keyword evidence="2" id="KW-1185">Reference proteome</keyword>
<evidence type="ECO:0000313" key="2">
    <source>
        <dbReference type="Proteomes" id="UP001596091"/>
    </source>
</evidence>
<dbReference type="EC" id="1.-.-.-" evidence="1"/>
<dbReference type="GO" id="GO:0016491">
    <property type="term" value="F:oxidoreductase activity"/>
    <property type="evidence" value="ECO:0007669"/>
    <property type="project" value="UniProtKB-KW"/>
</dbReference>
<protein>
    <submittedName>
        <fullName evidence="1">Gluconate 2-dehydrogenase subunit 3 family protein</fullName>
        <ecNumber evidence="1">1.-.-.-</ecNumber>
    </submittedName>
</protein>
<reference evidence="2" key="1">
    <citation type="journal article" date="2019" name="Int. J. Syst. Evol. Microbiol.">
        <title>The Global Catalogue of Microorganisms (GCM) 10K type strain sequencing project: providing services to taxonomists for standard genome sequencing and annotation.</title>
        <authorList>
            <consortium name="The Broad Institute Genomics Platform"/>
            <consortium name="The Broad Institute Genome Sequencing Center for Infectious Disease"/>
            <person name="Wu L."/>
            <person name="Ma J."/>
        </authorList>
    </citation>
    <scope>NUCLEOTIDE SEQUENCE [LARGE SCALE GENOMIC DNA]</scope>
    <source>
        <strain evidence="2">JCM 4087</strain>
    </source>
</reference>
<sequence length="200" mass="22007">MQRRDVLRLLTSSAVLSAMPMEAMMALQQARADAGPFPGLRTLNAHQNATVTTISELIIPATDTPGATGAKVNEFLDLMLTDWFEQQETAHFLEGLATVDARSRKLFGKDFVDCTVAQQTQLMKQMDGEAMESAHNQGAEARKRAMQHDTSPAPQNFFYTLKRLTLVGYYTSEVGFENELGQSIIPASHSGCAPLQEARQ</sequence>
<dbReference type="Pfam" id="PF13618">
    <property type="entry name" value="Gluconate_2-dh3"/>
    <property type="match status" value="1"/>
</dbReference>
<dbReference type="Proteomes" id="UP001596091">
    <property type="component" value="Unassembled WGS sequence"/>
</dbReference>
<dbReference type="RefSeq" id="WP_263336785.1">
    <property type="nucleotide sequence ID" value="NZ_JAGSYH010000003.1"/>
</dbReference>
<comment type="caution">
    <text evidence="1">The sequence shown here is derived from an EMBL/GenBank/DDBJ whole genome shotgun (WGS) entry which is preliminary data.</text>
</comment>
<proteinExistence type="predicted"/>
<gene>
    <name evidence="1" type="ORF">ACFPT7_11065</name>
</gene>
<organism evidence="1 2">
    <name type="scientific">Acidicapsa dinghuensis</name>
    <dbReference type="NCBI Taxonomy" id="2218256"/>
    <lineage>
        <taxon>Bacteria</taxon>
        <taxon>Pseudomonadati</taxon>
        <taxon>Acidobacteriota</taxon>
        <taxon>Terriglobia</taxon>
        <taxon>Terriglobales</taxon>
        <taxon>Acidobacteriaceae</taxon>
        <taxon>Acidicapsa</taxon>
    </lineage>
</organism>
<dbReference type="InterPro" id="IPR027056">
    <property type="entry name" value="Gluconate_2DH_su3"/>
</dbReference>
<name>A0ABW1EFE8_9BACT</name>
<evidence type="ECO:0000313" key="1">
    <source>
        <dbReference type="EMBL" id="MFC5862833.1"/>
    </source>
</evidence>